<evidence type="ECO:0000256" key="5">
    <source>
        <dbReference type="ARBA" id="ARBA00023117"/>
    </source>
</evidence>
<keyword evidence="5 7" id="KW-0103">Bromodomain</keyword>
<dbReference type="Proteomes" id="UP000002872">
    <property type="component" value="Unassembled WGS sequence"/>
</dbReference>
<keyword evidence="3" id="KW-0378">Hydrolase</keyword>
<feature type="domain" description="Bromo" evidence="8">
    <location>
        <begin position="949"/>
        <end position="1017"/>
    </location>
</feature>
<proteinExistence type="predicted"/>
<evidence type="ECO:0000256" key="1">
    <source>
        <dbReference type="ARBA" id="ARBA00004123"/>
    </source>
</evidence>
<dbReference type="Gene3D" id="3.40.50.10810">
    <property type="entry name" value="Tandem AAA-ATPase domain"/>
    <property type="match status" value="1"/>
</dbReference>
<dbReference type="InterPro" id="IPR036427">
    <property type="entry name" value="Bromodomain-like_sf"/>
</dbReference>
<dbReference type="Pfam" id="PF00176">
    <property type="entry name" value="SNF2-rel_dom"/>
    <property type="match status" value="1"/>
</dbReference>
<organism evidence="11 12">
    <name type="scientific">Nematocida parisii (strain ERTm3)</name>
    <name type="common">Nematode killer fungus</name>
    <dbReference type="NCBI Taxonomy" id="935791"/>
    <lineage>
        <taxon>Eukaryota</taxon>
        <taxon>Fungi</taxon>
        <taxon>Fungi incertae sedis</taxon>
        <taxon>Microsporidia</taxon>
        <taxon>Nematocida</taxon>
    </lineage>
</organism>
<dbReference type="GO" id="GO:0006338">
    <property type="term" value="P:chromatin remodeling"/>
    <property type="evidence" value="ECO:0007669"/>
    <property type="project" value="UniProtKB-ARBA"/>
</dbReference>
<dbReference type="SUPFAM" id="SSF52540">
    <property type="entry name" value="P-loop containing nucleoside triphosphate hydrolases"/>
    <property type="match status" value="2"/>
</dbReference>
<evidence type="ECO:0000256" key="4">
    <source>
        <dbReference type="ARBA" id="ARBA00022840"/>
    </source>
</evidence>
<dbReference type="CDD" id="cd04369">
    <property type="entry name" value="Bromodomain"/>
    <property type="match status" value="1"/>
</dbReference>
<dbReference type="InterPro" id="IPR014001">
    <property type="entry name" value="Helicase_ATP-bd"/>
</dbReference>
<accession>I3EGW7</accession>
<evidence type="ECO:0000259" key="9">
    <source>
        <dbReference type="PROSITE" id="PS51192"/>
    </source>
</evidence>
<dbReference type="PROSITE" id="PS51192">
    <property type="entry name" value="HELICASE_ATP_BIND_1"/>
    <property type="match status" value="1"/>
</dbReference>
<dbReference type="VEuPathDB" id="MicrosporidiaDB:NEQG_01154"/>
<dbReference type="AlphaFoldDB" id="I3EGW7"/>
<dbReference type="GO" id="GO:0016787">
    <property type="term" value="F:hydrolase activity"/>
    <property type="evidence" value="ECO:0007669"/>
    <property type="project" value="UniProtKB-KW"/>
</dbReference>
<dbReference type="SMART" id="SM00297">
    <property type="entry name" value="BROMO"/>
    <property type="match status" value="1"/>
</dbReference>
<dbReference type="InterPro" id="IPR001650">
    <property type="entry name" value="Helicase_C-like"/>
</dbReference>
<feature type="domain" description="Helicase C-terminal" evidence="10">
    <location>
        <begin position="680"/>
        <end position="841"/>
    </location>
</feature>
<dbReference type="OrthoDB" id="5857104at2759"/>
<dbReference type="Pfam" id="PF07529">
    <property type="entry name" value="HSA"/>
    <property type="match status" value="1"/>
</dbReference>
<keyword evidence="4" id="KW-0067">ATP-binding</keyword>
<dbReference type="InterPro" id="IPR014012">
    <property type="entry name" value="HSA_dom"/>
</dbReference>
<dbReference type="Gene3D" id="1.20.920.10">
    <property type="entry name" value="Bromodomain-like"/>
    <property type="match status" value="1"/>
</dbReference>
<dbReference type="InParanoid" id="I3EGW7"/>
<dbReference type="Pfam" id="PF00271">
    <property type="entry name" value="Helicase_C"/>
    <property type="match status" value="1"/>
</dbReference>
<dbReference type="PROSITE" id="PS51194">
    <property type="entry name" value="HELICASE_CTER"/>
    <property type="match status" value="1"/>
</dbReference>
<dbReference type="PRINTS" id="PR00503">
    <property type="entry name" value="BROMODOMAIN"/>
</dbReference>
<dbReference type="PANTHER" id="PTHR10799">
    <property type="entry name" value="SNF2/RAD54 HELICASE FAMILY"/>
    <property type="match status" value="1"/>
</dbReference>
<dbReference type="InterPro" id="IPR049730">
    <property type="entry name" value="SNF2/RAD54-like_C"/>
</dbReference>
<dbReference type="InterPro" id="IPR038718">
    <property type="entry name" value="SNF2-like_sf"/>
</dbReference>
<dbReference type="InterPro" id="IPR027417">
    <property type="entry name" value="P-loop_NTPase"/>
</dbReference>
<keyword evidence="12" id="KW-1185">Reference proteome</keyword>
<dbReference type="InterPro" id="IPR000330">
    <property type="entry name" value="SNF2_N"/>
</dbReference>
<dbReference type="GO" id="GO:0005634">
    <property type="term" value="C:nucleus"/>
    <property type="evidence" value="ECO:0007669"/>
    <property type="project" value="UniProtKB-SubCell"/>
</dbReference>
<protein>
    <submittedName>
        <fullName evidence="11">Uncharacterized protein</fullName>
    </submittedName>
</protein>
<dbReference type="HOGENOM" id="CLU_000315_15_3_1"/>
<dbReference type="Gene3D" id="1.20.5.170">
    <property type="match status" value="1"/>
</dbReference>
<sequence>MKCLAVLVIEMSKFRLESIIRDTDLIFNFWIYAKSRQFFFIYMKSDEREWTSFLNARRGLFVSGVSGIFTSSEEDKALKVEFEATVRMHPTHLPLGFDVEALKTERHRLQSIRKGMAIKRIVREYADRNGIPYEEIEKDPKAYLEGRREESDAFTTLLNIKKIGLYHEQTVLRRNVYKGIKEIISPEILKSSKVSLAHKQENLYDLRVLSELETRHIAAGEAKKVAWWLSMLKNIKQVALKSVQSLKDQVANQQRIFIAVNAIHEKHRKEEEKSKRKAEKARIQALKSNDEQEYLKLLRQEKNTRLTHILQKTDEYIDVLKKRIKLQQGSTDSKSLEEEPMDYFEAAHSSKELIKEQPRSVSYGLLREYQLKGVEWMVSLYNNKLNGILADEMGLGKTVQAIVFICYILEKKQETDPFLVVVPLSTFSNWQSEFSRWAPSIRVLPYKGDPGHRKDLKKETTEGKYDVLLTTFEYVIKDKNFLSKTSWLYTIVDEGHRMKNSGSRLCVVMNTYYKSKYRLLLTGTPLQNSLPELWSLLNFVLPKIFCSGGSFDEWFNAPLMHVGEKIELNEEEELLIIKRLHKVLRPFLLRRLKKDVEAGLPDKVETIIKCGMSQLQKSLYNEVRSTTLKKNDSVKKLNNTIMQLRKICNHPFVFDTVEEFVNPLKINNELLYKVSGKFELLRRMLYKLRATGHKVLMFFQMTQIMTIMEDMLVMEGFKYLRLDGAVKSEERASLISSFNDPTSGYPVFLLSTRAGGLGLNLQIADTVIIFDSDWNPHADQQAQDRAHRIGQTKEVRIYRLITADTVEEYILEKANHKLHVDEKIIQAGRFDNRTTHEEREALLRNIFEENVEGDAACVVSTDQELNKILARSEAEMVEFKKIDESNILGPFDLYSGPAPQLIASEKEAAEEEYTGKRKTSMRSSKAYKRSSIVPTCTNILNSLVKSTVNGRKRIELFLELPDPDIYPDYYQIIQYPISVSEIRENIESYESMDEFEADVKRMFKNAMIYNAENSMVYQDAEYLLHVFETLVDEP</sequence>
<dbReference type="GO" id="GO:0005524">
    <property type="term" value="F:ATP binding"/>
    <property type="evidence" value="ECO:0007669"/>
    <property type="project" value="InterPro"/>
</dbReference>
<evidence type="ECO:0000256" key="3">
    <source>
        <dbReference type="ARBA" id="ARBA00022801"/>
    </source>
</evidence>
<gene>
    <name evidence="11" type="ORF">NEQG_01154</name>
</gene>
<keyword evidence="6" id="KW-0539">Nucleus</keyword>
<dbReference type="InterPro" id="IPR001487">
    <property type="entry name" value="Bromodomain"/>
</dbReference>
<keyword evidence="2" id="KW-0547">Nucleotide-binding</keyword>
<dbReference type="CDD" id="cd18793">
    <property type="entry name" value="SF2_C_SNF"/>
    <property type="match status" value="1"/>
</dbReference>
<evidence type="ECO:0000256" key="7">
    <source>
        <dbReference type="PROSITE-ProRule" id="PRU00035"/>
    </source>
</evidence>
<dbReference type="FunCoup" id="I3EGW7">
    <property type="interactions" value="216"/>
</dbReference>
<comment type="subcellular location">
    <subcellularLocation>
        <location evidence="1">Nucleus</location>
    </subcellularLocation>
</comment>
<dbReference type="EMBL" id="GL870878">
    <property type="protein sequence ID" value="EIJ88464.1"/>
    <property type="molecule type" value="Genomic_DNA"/>
</dbReference>
<dbReference type="OMA" id="FNAPLMH"/>
<dbReference type="Pfam" id="PF00439">
    <property type="entry name" value="Bromodomain"/>
    <property type="match status" value="1"/>
</dbReference>
<evidence type="ECO:0000259" key="10">
    <source>
        <dbReference type="PROSITE" id="PS51194"/>
    </source>
</evidence>
<dbReference type="STRING" id="935791.I3EGW7"/>
<dbReference type="SMART" id="SM00487">
    <property type="entry name" value="DEXDc"/>
    <property type="match status" value="1"/>
</dbReference>
<evidence type="ECO:0000256" key="6">
    <source>
        <dbReference type="ARBA" id="ARBA00023242"/>
    </source>
</evidence>
<dbReference type="SUPFAM" id="SSF47370">
    <property type="entry name" value="Bromodomain"/>
    <property type="match status" value="1"/>
</dbReference>
<evidence type="ECO:0000313" key="11">
    <source>
        <dbReference type="EMBL" id="EIJ88464.1"/>
    </source>
</evidence>
<name>I3EGW7_NEMP3</name>
<reference evidence="11" key="1">
    <citation type="submission" date="2011-01" db="EMBL/GenBank/DDBJ databases">
        <title>The Genome Sequence of Nematocida parisii strain ERTm3.</title>
        <authorList>
            <consortium name="The Broad Institute Genome Sequencing Platform"/>
            <consortium name="The Broad Institute Genome Sequencing Center for Infectious Disease"/>
            <person name="Cuomo C."/>
            <person name="Troemel E."/>
            <person name="Young S.K."/>
            <person name="Zeng Q."/>
            <person name="Gargeya S."/>
            <person name="Fitzgerald M."/>
            <person name="Haas B."/>
            <person name="Abouelleil A."/>
            <person name="Alvarado L."/>
            <person name="Arachchi H.M."/>
            <person name="Berlin A."/>
            <person name="Chapman S.B."/>
            <person name="Gearin G."/>
            <person name="Goldberg J."/>
            <person name="Griggs A."/>
            <person name="Gujja S."/>
            <person name="Hansen M."/>
            <person name="Heiman D."/>
            <person name="Howarth C."/>
            <person name="Larimer J."/>
            <person name="Lui A."/>
            <person name="MacDonald P.J.P."/>
            <person name="McCowen C."/>
            <person name="Montmayeur A."/>
            <person name="Murphy C."/>
            <person name="Neiman D."/>
            <person name="Pearson M."/>
            <person name="Priest M."/>
            <person name="Roberts A."/>
            <person name="Saif S."/>
            <person name="Shea T."/>
            <person name="Sisk P."/>
            <person name="Stolte C."/>
            <person name="Sykes S."/>
            <person name="Wortman J."/>
            <person name="Nusbaum C."/>
            <person name="Birren B."/>
        </authorList>
    </citation>
    <scope>NUCLEOTIDE SEQUENCE</scope>
    <source>
        <strain evidence="11">ERTm3</strain>
    </source>
</reference>
<evidence type="ECO:0000259" key="8">
    <source>
        <dbReference type="PROSITE" id="PS50014"/>
    </source>
</evidence>
<evidence type="ECO:0000256" key="2">
    <source>
        <dbReference type="ARBA" id="ARBA00022741"/>
    </source>
</evidence>
<dbReference type="PROSITE" id="PS50014">
    <property type="entry name" value="BROMODOMAIN_2"/>
    <property type="match status" value="1"/>
</dbReference>
<dbReference type="SMART" id="SM00490">
    <property type="entry name" value="HELICc"/>
    <property type="match status" value="1"/>
</dbReference>
<feature type="domain" description="Helicase ATP-binding" evidence="9">
    <location>
        <begin position="378"/>
        <end position="543"/>
    </location>
</feature>
<evidence type="ECO:0000313" key="12">
    <source>
        <dbReference type="Proteomes" id="UP000002872"/>
    </source>
</evidence>
<dbReference type="Gene3D" id="3.40.50.300">
    <property type="entry name" value="P-loop containing nucleotide triphosphate hydrolases"/>
    <property type="match status" value="1"/>
</dbReference>
<dbReference type="FunFam" id="3.40.50.10810:FF:000008">
    <property type="entry name" value="Chromatin structure-remodeling complex subunit snf21"/>
    <property type="match status" value="1"/>
</dbReference>